<dbReference type="OrthoDB" id="7411232at2"/>
<keyword evidence="3" id="KW-1185">Reference proteome</keyword>
<dbReference type="RefSeq" id="WP_088712975.1">
    <property type="nucleotide sequence ID" value="NZ_NFZT01000001.1"/>
</dbReference>
<dbReference type="AlphaFoldDB" id="A0A219B7W3"/>
<reference evidence="3" key="1">
    <citation type="submission" date="2017-05" db="EMBL/GenBank/DDBJ databases">
        <authorList>
            <person name="Lin X."/>
        </authorList>
    </citation>
    <scope>NUCLEOTIDE SEQUENCE [LARGE SCALE GENOMIC DNA]</scope>
    <source>
        <strain evidence="3">JLT2012</strain>
    </source>
</reference>
<name>A0A219B7W3_9SPHN</name>
<proteinExistence type="predicted"/>
<evidence type="ECO:0000313" key="3">
    <source>
        <dbReference type="Proteomes" id="UP000198462"/>
    </source>
</evidence>
<evidence type="ECO:0000313" key="2">
    <source>
        <dbReference type="EMBL" id="OWV34274.1"/>
    </source>
</evidence>
<keyword evidence="1" id="KW-1133">Transmembrane helix</keyword>
<sequence length="180" mass="19225">MAEIPVEKRSGIPGWVWVLLALIIVALLAWWLLAEEEEDIETAETGIVAEEEYVAGDEFADLEDEIDMPATATITTLAGLSGIASLVGTDVDLDNVTVSSVPGDMMFYIGEGDQQTLVLFDQTPTPDTPMEGEYDINPGMTIDVEGEVRAADGSLSDGVSADMPAGTEAYIYADSIETDE</sequence>
<comment type="caution">
    <text evidence="2">The sequence shown here is derived from an EMBL/GenBank/DDBJ whole genome shotgun (WGS) entry which is preliminary data.</text>
</comment>
<feature type="transmembrane region" description="Helical" evidence="1">
    <location>
        <begin position="12"/>
        <end position="33"/>
    </location>
</feature>
<accession>A0A219B7W3</accession>
<dbReference type="EMBL" id="NFZT01000001">
    <property type="protein sequence ID" value="OWV34274.1"/>
    <property type="molecule type" value="Genomic_DNA"/>
</dbReference>
<protein>
    <submittedName>
        <fullName evidence="2">Uncharacterized protein</fullName>
    </submittedName>
</protein>
<organism evidence="2 3">
    <name type="scientific">Pacificimonas flava</name>
    <dbReference type="NCBI Taxonomy" id="1234595"/>
    <lineage>
        <taxon>Bacteria</taxon>
        <taxon>Pseudomonadati</taxon>
        <taxon>Pseudomonadota</taxon>
        <taxon>Alphaproteobacteria</taxon>
        <taxon>Sphingomonadales</taxon>
        <taxon>Sphingosinicellaceae</taxon>
        <taxon>Pacificimonas</taxon>
    </lineage>
</organism>
<evidence type="ECO:0000256" key="1">
    <source>
        <dbReference type="SAM" id="Phobius"/>
    </source>
</evidence>
<dbReference type="Proteomes" id="UP000198462">
    <property type="component" value="Unassembled WGS sequence"/>
</dbReference>
<gene>
    <name evidence="2" type="ORF">B5C34_12950</name>
</gene>
<keyword evidence="1" id="KW-0812">Transmembrane</keyword>
<keyword evidence="1" id="KW-0472">Membrane</keyword>